<dbReference type="PIRSF" id="PIRSF033913">
    <property type="entry name" value="S-S_format_DsbB"/>
    <property type="match status" value="1"/>
</dbReference>
<evidence type="ECO:0000256" key="4">
    <source>
        <dbReference type="ARBA" id="ARBA00022989"/>
    </source>
</evidence>
<evidence type="ECO:0000256" key="2">
    <source>
        <dbReference type="ARBA" id="ARBA00022475"/>
    </source>
</evidence>
<reference evidence="7 8" key="1">
    <citation type="submission" date="2022-10" db="EMBL/GenBank/DDBJ databases">
        <title>Pararhodobacter sp. nov., isolated from marine algae.</title>
        <authorList>
            <person name="Choi B.J."/>
            <person name="Kim J.M."/>
            <person name="Lee J.K."/>
            <person name="Choi D.G."/>
            <person name="Jeon C.O."/>
        </authorList>
    </citation>
    <scope>NUCLEOTIDE SEQUENCE [LARGE SCALE GENOMIC DNA]</scope>
    <source>
        <strain evidence="7 8">ZQ420</strain>
    </source>
</reference>
<comment type="subcellular location">
    <subcellularLocation>
        <location evidence="1">Cell membrane</location>
        <topology evidence="1">Multi-pass membrane protein</topology>
    </subcellularLocation>
</comment>
<keyword evidence="8" id="KW-1185">Reference proteome</keyword>
<keyword evidence="5 6" id="KW-0472">Membrane</keyword>
<evidence type="ECO:0000256" key="3">
    <source>
        <dbReference type="ARBA" id="ARBA00022692"/>
    </source>
</evidence>
<proteinExistence type="predicted"/>
<evidence type="ECO:0000256" key="6">
    <source>
        <dbReference type="SAM" id="Phobius"/>
    </source>
</evidence>
<dbReference type="PANTHER" id="PTHR36570:SF3">
    <property type="entry name" value="DISULFIDE BOND FORMATION PROTEIN B"/>
    <property type="match status" value="1"/>
</dbReference>
<dbReference type="PANTHER" id="PTHR36570">
    <property type="entry name" value="DISULFIDE BOND FORMATION PROTEIN B"/>
    <property type="match status" value="1"/>
</dbReference>
<dbReference type="InterPro" id="IPR050183">
    <property type="entry name" value="DsbB"/>
</dbReference>
<feature type="transmembrane region" description="Helical" evidence="6">
    <location>
        <begin position="6"/>
        <end position="29"/>
    </location>
</feature>
<evidence type="ECO:0000313" key="8">
    <source>
        <dbReference type="Proteomes" id="UP001208938"/>
    </source>
</evidence>
<keyword evidence="2" id="KW-1003">Cell membrane</keyword>
<dbReference type="EMBL" id="JAPDFL010000001">
    <property type="protein sequence ID" value="MCW1932438.1"/>
    <property type="molecule type" value="Genomic_DNA"/>
</dbReference>
<organism evidence="7 8">
    <name type="scientific">Pararhodobacter zhoushanensis</name>
    <dbReference type="NCBI Taxonomy" id="2479545"/>
    <lineage>
        <taxon>Bacteria</taxon>
        <taxon>Pseudomonadati</taxon>
        <taxon>Pseudomonadota</taxon>
        <taxon>Alphaproteobacteria</taxon>
        <taxon>Rhodobacterales</taxon>
        <taxon>Paracoccaceae</taxon>
        <taxon>Pararhodobacter</taxon>
    </lineage>
</organism>
<dbReference type="InterPro" id="IPR003752">
    <property type="entry name" value="DiS_bond_form_DsbB/BdbC"/>
</dbReference>
<feature type="transmembrane region" description="Helical" evidence="6">
    <location>
        <begin position="41"/>
        <end position="62"/>
    </location>
</feature>
<keyword evidence="3 6" id="KW-0812">Transmembrane</keyword>
<gene>
    <name evidence="7" type="ORF">OKW52_09260</name>
</gene>
<sequence>MRDWALASLAGLGSAALLGGALFFQYVVGLAPCELCILQRWPHLVAFIIGLIVWFVPSVWLMGLGALSAATAGGLGVYHTGVERGWWEGPTHCSGGGDIGALTPQQLLDQVMAAPVVRCTDVAWEMLGLSMASWNAIFSFALVGVWLIAMRRSA</sequence>
<feature type="transmembrane region" description="Helical" evidence="6">
    <location>
        <begin position="131"/>
        <end position="149"/>
    </location>
</feature>
<evidence type="ECO:0000256" key="1">
    <source>
        <dbReference type="ARBA" id="ARBA00004651"/>
    </source>
</evidence>
<keyword evidence="4 6" id="KW-1133">Transmembrane helix</keyword>
<accession>A0ABT3GY15</accession>
<dbReference type="InterPro" id="IPR024199">
    <property type="entry name" value="Uncharacterised_DsbB"/>
</dbReference>
<comment type="caution">
    <text evidence="7">The sequence shown here is derived from an EMBL/GenBank/DDBJ whole genome shotgun (WGS) entry which is preliminary data.</text>
</comment>
<dbReference type="SUPFAM" id="SSF158442">
    <property type="entry name" value="DsbB-like"/>
    <property type="match status" value="1"/>
</dbReference>
<dbReference type="Pfam" id="PF02600">
    <property type="entry name" value="DsbB"/>
    <property type="match status" value="1"/>
</dbReference>
<dbReference type="RefSeq" id="WP_264505438.1">
    <property type="nucleotide sequence ID" value="NZ_JAPDFL010000001.1"/>
</dbReference>
<dbReference type="Gene3D" id="1.20.1550.10">
    <property type="entry name" value="DsbB-like"/>
    <property type="match status" value="1"/>
</dbReference>
<dbReference type="Proteomes" id="UP001208938">
    <property type="component" value="Unassembled WGS sequence"/>
</dbReference>
<evidence type="ECO:0000256" key="5">
    <source>
        <dbReference type="ARBA" id="ARBA00023136"/>
    </source>
</evidence>
<protein>
    <submittedName>
        <fullName evidence="7">Disulfide bond formation protein B</fullName>
    </submittedName>
</protein>
<dbReference type="InterPro" id="IPR023380">
    <property type="entry name" value="DsbB-like_sf"/>
</dbReference>
<evidence type="ECO:0000313" key="7">
    <source>
        <dbReference type="EMBL" id="MCW1932438.1"/>
    </source>
</evidence>
<name>A0ABT3GY15_9RHOB</name>